<name>A0A1C4VV44_9ACTN</name>
<gene>
    <name evidence="1" type="ORF">GA0070561_2105</name>
</gene>
<dbReference type="Gene3D" id="2.130.10.10">
    <property type="entry name" value="YVTN repeat-like/Quinoprotein amine dehydrogenase"/>
    <property type="match status" value="1"/>
</dbReference>
<dbReference type="Proteomes" id="UP000198864">
    <property type="component" value="Unassembled WGS sequence"/>
</dbReference>
<organism evidence="1 2">
    <name type="scientific">Micromonospora saelicesensis</name>
    <dbReference type="NCBI Taxonomy" id="285676"/>
    <lineage>
        <taxon>Bacteria</taxon>
        <taxon>Bacillati</taxon>
        <taxon>Actinomycetota</taxon>
        <taxon>Actinomycetes</taxon>
        <taxon>Micromonosporales</taxon>
        <taxon>Micromonosporaceae</taxon>
        <taxon>Micromonospora</taxon>
    </lineage>
</organism>
<evidence type="ECO:0000313" key="1">
    <source>
        <dbReference type="EMBL" id="SCE87862.1"/>
    </source>
</evidence>
<dbReference type="SUPFAM" id="SSF69304">
    <property type="entry name" value="Tricorn protease N-terminal domain"/>
    <property type="match status" value="1"/>
</dbReference>
<evidence type="ECO:0008006" key="3">
    <source>
        <dbReference type="Google" id="ProtNLM"/>
    </source>
</evidence>
<evidence type="ECO:0000313" key="2">
    <source>
        <dbReference type="Proteomes" id="UP000198864"/>
    </source>
</evidence>
<sequence>MGPPHRYGVPVEVLARIHCGATVQRLLCHPRLPLVAGWDADRPAIRIWKYGDGQLRECGAVGAGSAVYGDDIGYERAKRTPSAAWHPGEALLVVADAESVARWTPSGTSPIDGVAPTEYQREVAFSPDGRTIWLSPADGEDGWEQSVALDLASGTTSIGPGWDTGVVAHPAGGLVCTLQSDQAATLVLFSEDTGPVLRPLRRALVLDCDGYEAPTFSSDGRHLAVRGNAYDNSLEVFEFPSLRRVLGMTLGEPSPGYPYPPEWLDEMDAWSRHNVVFGPLPGVLWIGTPEGAVVELEIDGKRVTEHEVLPGAAVTALAATAAGDLVVAGNDGMLLLLSVGRIGTEEAPRAAVTEFLAATSEASVVDMDQLDLTDGTRTWQPGDLEVVSEDSGADPSWLRIRAAMNRLT</sequence>
<reference evidence="1 2" key="1">
    <citation type="submission" date="2016-06" db="EMBL/GenBank/DDBJ databases">
        <authorList>
            <person name="Kjaerup R.B."/>
            <person name="Dalgaard T.S."/>
            <person name="Juul-Madsen H.R."/>
        </authorList>
    </citation>
    <scope>NUCLEOTIDE SEQUENCE [LARGE SCALE GENOMIC DNA]</scope>
    <source>
        <strain evidence="1 2">DSM 44871</strain>
    </source>
</reference>
<accession>A0A1C4VV44</accession>
<dbReference type="EMBL" id="FMCR01000002">
    <property type="protein sequence ID" value="SCE87862.1"/>
    <property type="molecule type" value="Genomic_DNA"/>
</dbReference>
<dbReference type="AlphaFoldDB" id="A0A1C4VV44"/>
<protein>
    <recommendedName>
        <fullName evidence="3">WD40 repeat domain-containing protein</fullName>
    </recommendedName>
</protein>
<dbReference type="InterPro" id="IPR015943">
    <property type="entry name" value="WD40/YVTN_repeat-like_dom_sf"/>
</dbReference>
<proteinExistence type="predicted"/>